<feature type="region of interest" description="Disordered" evidence="1">
    <location>
        <begin position="44"/>
        <end position="69"/>
    </location>
</feature>
<dbReference type="Proteomes" id="UP000298663">
    <property type="component" value="Unassembled WGS sequence"/>
</dbReference>
<gene>
    <name evidence="2" type="ORF">L596_002043</name>
</gene>
<evidence type="ECO:0000313" key="2">
    <source>
        <dbReference type="EMBL" id="TMS34452.1"/>
    </source>
</evidence>
<keyword evidence="3" id="KW-1185">Reference proteome</keyword>
<reference evidence="2 3" key="2">
    <citation type="journal article" date="2019" name="G3 (Bethesda)">
        <title>Hybrid Assembly of the Genome of the Entomopathogenic Nematode Steinernema carpocapsae Identifies the X-Chromosome.</title>
        <authorList>
            <person name="Serra L."/>
            <person name="Macchietto M."/>
            <person name="Macias-Munoz A."/>
            <person name="McGill C.J."/>
            <person name="Rodriguez I.M."/>
            <person name="Rodriguez B."/>
            <person name="Murad R."/>
            <person name="Mortazavi A."/>
        </authorList>
    </citation>
    <scope>NUCLEOTIDE SEQUENCE [LARGE SCALE GENOMIC DNA]</scope>
    <source>
        <strain evidence="2 3">ALL</strain>
    </source>
</reference>
<dbReference type="EMBL" id="AZBU02000001">
    <property type="protein sequence ID" value="TMS34452.1"/>
    <property type="molecule type" value="Genomic_DNA"/>
</dbReference>
<dbReference type="AlphaFoldDB" id="A0A4U8UNA8"/>
<comment type="caution">
    <text evidence="2">The sequence shown here is derived from an EMBL/GenBank/DDBJ whole genome shotgun (WGS) entry which is preliminary data.</text>
</comment>
<organism evidence="2 3">
    <name type="scientific">Steinernema carpocapsae</name>
    <name type="common">Entomopathogenic nematode</name>
    <dbReference type="NCBI Taxonomy" id="34508"/>
    <lineage>
        <taxon>Eukaryota</taxon>
        <taxon>Metazoa</taxon>
        <taxon>Ecdysozoa</taxon>
        <taxon>Nematoda</taxon>
        <taxon>Chromadorea</taxon>
        <taxon>Rhabditida</taxon>
        <taxon>Tylenchina</taxon>
        <taxon>Panagrolaimomorpha</taxon>
        <taxon>Strongyloidoidea</taxon>
        <taxon>Steinernematidae</taxon>
        <taxon>Steinernema</taxon>
    </lineage>
</organism>
<accession>A0A4U8UNA8</accession>
<name>A0A4U8UNA8_STECR</name>
<evidence type="ECO:0000313" key="3">
    <source>
        <dbReference type="Proteomes" id="UP000298663"/>
    </source>
</evidence>
<proteinExistence type="predicted"/>
<feature type="compositionally biased region" description="Polar residues" evidence="1">
    <location>
        <begin position="105"/>
        <end position="120"/>
    </location>
</feature>
<feature type="region of interest" description="Disordered" evidence="1">
    <location>
        <begin position="105"/>
        <end position="135"/>
    </location>
</feature>
<evidence type="ECO:0000256" key="1">
    <source>
        <dbReference type="SAM" id="MobiDB-lite"/>
    </source>
</evidence>
<protein>
    <submittedName>
        <fullName evidence="2">Uncharacterized protein</fullName>
    </submittedName>
</protein>
<sequence>MDAPAVPGYMPPVNVVRATKRFEKPSSDTQVVPMDVEPELERPLAPILLRPPPPRNFFSDPTVRLGRSDPMSQHFSEFYRVALQKRREERATRKRRCDNYITIVITSDQNQGPPGNSGASVSAPKRGRDSVPQQQ</sequence>
<reference evidence="2 3" key="1">
    <citation type="journal article" date="2015" name="Genome Biol.">
        <title>Comparative genomics of Steinernema reveals deeply conserved gene regulatory networks.</title>
        <authorList>
            <person name="Dillman A.R."/>
            <person name="Macchietto M."/>
            <person name="Porter C.F."/>
            <person name="Rogers A."/>
            <person name="Williams B."/>
            <person name="Antoshechkin I."/>
            <person name="Lee M.M."/>
            <person name="Goodwin Z."/>
            <person name="Lu X."/>
            <person name="Lewis E.E."/>
            <person name="Goodrich-Blair H."/>
            <person name="Stock S.P."/>
            <person name="Adams B.J."/>
            <person name="Sternberg P.W."/>
            <person name="Mortazavi A."/>
        </authorList>
    </citation>
    <scope>NUCLEOTIDE SEQUENCE [LARGE SCALE GENOMIC DNA]</scope>
    <source>
        <strain evidence="2 3">ALL</strain>
    </source>
</reference>